<organism evidence="2 3">
    <name type="scientific">Marilutibacter alkalisoli</name>
    <dbReference type="NCBI Taxonomy" id="2591633"/>
    <lineage>
        <taxon>Bacteria</taxon>
        <taxon>Pseudomonadati</taxon>
        <taxon>Pseudomonadota</taxon>
        <taxon>Gammaproteobacteria</taxon>
        <taxon>Lysobacterales</taxon>
        <taxon>Lysobacteraceae</taxon>
        <taxon>Marilutibacter</taxon>
    </lineage>
</organism>
<name>A0A514BU29_9GAMM</name>
<sequence length="196" mass="21166">MTKPRTQGRADAVRDYLRAHPRGATFRELLDAIEPGAKANNMAAYLANAVKRGKLDKRGLRFAANARTFTDGRSDPQTAPAKQRKAKPAQGTQHAGCAAEIARVKKARTPKPQPTPEASVPIARAFRTSLAIHVPGIEARRPAREAIAADVAAFIAAGGVIQRFAPGETAESVREKEARLANEYGRTRNLRARRAA</sequence>
<accession>A0A514BU29</accession>
<dbReference type="RefSeq" id="WP_141624208.1">
    <property type="nucleotide sequence ID" value="NZ_CP041242.1"/>
</dbReference>
<proteinExistence type="predicted"/>
<reference evidence="2 3" key="1">
    <citation type="submission" date="2019-06" db="EMBL/GenBank/DDBJ databases">
        <title>Lysobacter alkalisoli sp. nov. isolated from saline-alkali soil.</title>
        <authorList>
            <person name="Sun J.-Q."/>
            <person name="Xu L."/>
        </authorList>
    </citation>
    <scope>NUCLEOTIDE SEQUENCE [LARGE SCALE GENOMIC DNA]</scope>
    <source>
        <strain evidence="2 3">SJ-36</strain>
    </source>
</reference>
<feature type="region of interest" description="Disordered" evidence="1">
    <location>
        <begin position="66"/>
        <end position="94"/>
    </location>
</feature>
<dbReference type="Proteomes" id="UP000317199">
    <property type="component" value="Chromosome"/>
</dbReference>
<evidence type="ECO:0000313" key="3">
    <source>
        <dbReference type="Proteomes" id="UP000317199"/>
    </source>
</evidence>
<protein>
    <submittedName>
        <fullName evidence="2">Uncharacterized protein</fullName>
    </submittedName>
</protein>
<dbReference type="KEGG" id="lyj:FKV23_12865"/>
<gene>
    <name evidence="2" type="ORF">FKV23_12865</name>
</gene>
<keyword evidence="3" id="KW-1185">Reference proteome</keyword>
<evidence type="ECO:0000256" key="1">
    <source>
        <dbReference type="SAM" id="MobiDB-lite"/>
    </source>
</evidence>
<dbReference type="EMBL" id="CP041242">
    <property type="protein sequence ID" value="QDH70876.1"/>
    <property type="molecule type" value="Genomic_DNA"/>
</dbReference>
<dbReference type="AlphaFoldDB" id="A0A514BU29"/>
<evidence type="ECO:0000313" key="2">
    <source>
        <dbReference type="EMBL" id="QDH70876.1"/>
    </source>
</evidence>